<feature type="transmembrane region" description="Helical" evidence="2">
    <location>
        <begin position="20"/>
        <end position="41"/>
    </location>
</feature>
<dbReference type="Proteomes" id="UP000562395">
    <property type="component" value="Unassembled WGS sequence"/>
</dbReference>
<evidence type="ECO:0000256" key="1">
    <source>
        <dbReference type="SAM" id="MobiDB-lite"/>
    </source>
</evidence>
<reference evidence="3 4" key="1">
    <citation type="submission" date="2020-08" db="EMBL/GenBank/DDBJ databases">
        <title>Genomic Encyclopedia of Type Strains, Phase IV (KMG-IV): sequencing the most valuable type-strain genomes for metagenomic binning, comparative biology and taxonomic classification.</title>
        <authorList>
            <person name="Goeker M."/>
        </authorList>
    </citation>
    <scope>NUCLEOTIDE SEQUENCE [LARGE SCALE GENOMIC DNA]</scope>
    <source>
        <strain evidence="3 4">DSM 14552</strain>
    </source>
</reference>
<protein>
    <submittedName>
        <fullName evidence="3">Putative RNA-binding Zn-ribbon protein involved in translation (DUF1610 family)</fullName>
    </submittedName>
</protein>
<evidence type="ECO:0000256" key="2">
    <source>
        <dbReference type="SAM" id="Phobius"/>
    </source>
</evidence>
<keyword evidence="4" id="KW-1185">Reference proteome</keyword>
<proteinExistence type="predicted"/>
<accession>A0A7W5ZX15</accession>
<keyword evidence="2" id="KW-0472">Membrane</keyword>
<feature type="transmembrane region" description="Helical" evidence="2">
    <location>
        <begin position="218"/>
        <end position="237"/>
    </location>
</feature>
<feature type="transmembrane region" description="Helical" evidence="2">
    <location>
        <begin position="243"/>
        <end position="261"/>
    </location>
</feature>
<organism evidence="3 4">
    <name type="scientific">Novosphingobium hassiacum</name>
    <dbReference type="NCBI Taxonomy" id="173676"/>
    <lineage>
        <taxon>Bacteria</taxon>
        <taxon>Pseudomonadati</taxon>
        <taxon>Pseudomonadota</taxon>
        <taxon>Alphaproteobacteria</taxon>
        <taxon>Sphingomonadales</taxon>
        <taxon>Sphingomonadaceae</taxon>
        <taxon>Novosphingobium</taxon>
    </lineage>
</organism>
<evidence type="ECO:0000313" key="3">
    <source>
        <dbReference type="EMBL" id="MBB3860829.1"/>
    </source>
</evidence>
<comment type="caution">
    <text evidence="3">The sequence shown here is derived from an EMBL/GenBank/DDBJ whole genome shotgun (WGS) entry which is preliminary data.</text>
</comment>
<feature type="transmembrane region" description="Helical" evidence="2">
    <location>
        <begin position="188"/>
        <end position="206"/>
    </location>
</feature>
<keyword evidence="2" id="KW-0812">Transmembrane</keyword>
<keyword evidence="2" id="KW-1133">Transmembrane helix</keyword>
<sequence>MSMGLNTGRGVRVPERAYRIVLWVVSIVFAGFIIGLGNLVIGDLPMVEGQVYTAPADDTPAVRQVRQEIAQIGRDKQGIDDKLEIQRLQLDQATRQSTTAGETFRAWIAARTATTNPAQDPEVLARTRDLERLKGNERALQQTIADLENSRAPLDQRENALRTRESDLINAALPAQERAMFWQEMRVFGLRLLITLPMLGVAAWMVMKKRKSDHWPLMRGFVLAAVFVFFVELVPYLPSYGGYIRYIVGIALTLAAGHFLVKNMRAYIAHRTEVEAQAEQERRKRVSHDEAFKKMAAKVCPGCDRPIATTGDAESNFCVHCGMTLFDHCQACDTRKMAFFRFCMTCGTPAKDEEVPPKPVPPRPVPPLEPAPA</sequence>
<feature type="compositionally biased region" description="Pro residues" evidence="1">
    <location>
        <begin position="357"/>
        <end position="373"/>
    </location>
</feature>
<dbReference type="RefSeq" id="WP_183613080.1">
    <property type="nucleotide sequence ID" value="NZ_JACICY010000004.1"/>
</dbReference>
<gene>
    <name evidence="3" type="ORF">GGQ88_002098</name>
</gene>
<dbReference type="AlphaFoldDB" id="A0A7W5ZX15"/>
<dbReference type="EMBL" id="JACICY010000004">
    <property type="protein sequence ID" value="MBB3860829.1"/>
    <property type="molecule type" value="Genomic_DNA"/>
</dbReference>
<feature type="region of interest" description="Disordered" evidence="1">
    <location>
        <begin position="351"/>
        <end position="373"/>
    </location>
</feature>
<evidence type="ECO:0000313" key="4">
    <source>
        <dbReference type="Proteomes" id="UP000562395"/>
    </source>
</evidence>
<name>A0A7W5ZX15_9SPHN</name>